<evidence type="ECO:0000256" key="1">
    <source>
        <dbReference type="SAM" id="MobiDB-lite"/>
    </source>
</evidence>
<evidence type="ECO:0000313" key="3">
    <source>
        <dbReference type="Proteomes" id="UP001292094"/>
    </source>
</evidence>
<proteinExistence type="predicted"/>
<dbReference type="EMBL" id="JAWZYT010001989">
    <property type="protein sequence ID" value="KAK4307597.1"/>
    <property type="molecule type" value="Genomic_DNA"/>
</dbReference>
<dbReference type="AlphaFoldDB" id="A0AAE1PIA1"/>
<organism evidence="2 3">
    <name type="scientific">Petrolisthes manimaculis</name>
    <dbReference type="NCBI Taxonomy" id="1843537"/>
    <lineage>
        <taxon>Eukaryota</taxon>
        <taxon>Metazoa</taxon>
        <taxon>Ecdysozoa</taxon>
        <taxon>Arthropoda</taxon>
        <taxon>Crustacea</taxon>
        <taxon>Multicrustacea</taxon>
        <taxon>Malacostraca</taxon>
        <taxon>Eumalacostraca</taxon>
        <taxon>Eucarida</taxon>
        <taxon>Decapoda</taxon>
        <taxon>Pleocyemata</taxon>
        <taxon>Anomura</taxon>
        <taxon>Galatheoidea</taxon>
        <taxon>Porcellanidae</taxon>
        <taxon>Petrolisthes</taxon>
    </lineage>
</organism>
<dbReference type="Proteomes" id="UP001292094">
    <property type="component" value="Unassembled WGS sequence"/>
</dbReference>
<feature type="compositionally biased region" description="Gly residues" evidence="1">
    <location>
        <begin position="62"/>
        <end position="74"/>
    </location>
</feature>
<comment type="caution">
    <text evidence="2">The sequence shown here is derived from an EMBL/GenBank/DDBJ whole genome shotgun (WGS) entry which is preliminary data.</text>
</comment>
<accession>A0AAE1PIA1</accession>
<gene>
    <name evidence="2" type="ORF">Pmani_020640</name>
</gene>
<feature type="compositionally biased region" description="Gly residues" evidence="1">
    <location>
        <begin position="97"/>
        <end position="124"/>
    </location>
</feature>
<keyword evidence="3" id="KW-1185">Reference proteome</keyword>
<reference evidence="2" key="1">
    <citation type="submission" date="2023-11" db="EMBL/GenBank/DDBJ databases">
        <title>Genome assemblies of two species of porcelain crab, Petrolisthes cinctipes and Petrolisthes manimaculis (Anomura: Porcellanidae).</title>
        <authorList>
            <person name="Angst P."/>
        </authorList>
    </citation>
    <scope>NUCLEOTIDE SEQUENCE</scope>
    <source>
        <strain evidence="2">PB745_02</strain>
        <tissue evidence="2">Gill</tissue>
    </source>
</reference>
<feature type="region of interest" description="Disordered" evidence="1">
    <location>
        <begin position="60"/>
        <end position="131"/>
    </location>
</feature>
<name>A0AAE1PIA1_9EUCA</name>
<sequence>MCDERRSRVGEARGRILKSTVRGRIGLLVGGAGMGENCWCGRERIWMSWETGEDTWEMVGEEGCGAGEGQGRMGDGGEKRVVGEERDGERMGDGGRRGLWGRGGTGGGYVGDGGRRGLWGGGEGRGGKDGR</sequence>
<evidence type="ECO:0000313" key="2">
    <source>
        <dbReference type="EMBL" id="KAK4307597.1"/>
    </source>
</evidence>
<feature type="compositionally biased region" description="Basic and acidic residues" evidence="1">
    <location>
        <begin position="75"/>
        <end position="96"/>
    </location>
</feature>
<protein>
    <submittedName>
        <fullName evidence="2">Uncharacterized protein</fullName>
    </submittedName>
</protein>